<proteinExistence type="predicted"/>
<feature type="transmembrane region" description="Helical" evidence="2">
    <location>
        <begin position="816"/>
        <end position="835"/>
    </location>
</feature>
<dbReference type="SUPFAM" id="SSF53448">
    <property type="entry name" value="Nucleotide-diphospho-sugar transferases"/>
    <property type="match status" value="1"/>
</dbReference>
<accession>A0A4U0TNR1</accession>
<dbReference type="OrthoDB" id="2590398at2759"/>
<comment type="caution">
    <text evidence="3">The sequence shown here is derived from an EMBL/GenBank/DDBJ whole genome shotgun (WGS) entry which is preliminary data.</text>
</comment>
<keyword evidence="2" id="KW-1133">Transmembrane helix</keyword>
<dbReference type="InterPro" id="IPR029044">
    <property type="entry name" value="Nucleotide-diphossugar_trans"/>
</dbReference>
<dbReference type="CDD" id="cd00761">
    <property type="entry name" value="Glyco_tranf_GTA_type"/>
    <property type="match status" value="1"/>
</dbReference>
<dbReference type="AlphaFoldDB" id="A0A4U0TNR1"/>
<feature type="region of interest" description="Disordered" evidence="1">
    <location>
        <begin position="199"/>
        <end position="237"/>
    </location>
</feature>
<name>A0A4U0TNR1_9PEZI</name>
<gene>
    <name evidence="3" type="ORF">B0A54_17757</name>
</gene>
<keyword evidence="2" id="KW-0812">Transmembrane</keyword>
<feature type="compositionally biased region" description="Basic and acidic residues" evidence="1">
    <location>
        <begin position="119"/>
        <end position="137"/>
    </location>
</feature>
<evidence type="ECO:0000256" key="2">
    <source>
        <dbReference type="SAM" id="Phobius"/>
    </source>
</evidence>
<dbReference type="Gene3D" id="3.90.550.10">
    <property type="entry name" value="Spore Coat Polysaccharide Biosynthesis Protein SpsA, Chain A"/>
    <property type="match status" value="1"/>
</dbReference>
<evidence type="ECO:0000313" key="4">
    <source>
        <dbReference type="Proteomes" id="UP000310066"/>
    </source>
</evidence>
<dbReference type="EMBL" id="NAJP01000208">
    <property type="protein sequence ID" value="TKA23648.1"/>
    <property type="molecule type" value="Genomic_DNA"/>
</dbReference>
<feature type="compositionally biased region" description="Polar residues" evidence="1">
    <location>
        <begin position="199"/>
        <end position="224"/>
    </location>
</feature>
<organism evidence="3 4">
    <name type="scientific">Friedmanniomyces endolithicus</name>
    <dbReference type="NCBI Taxonomy" id="329885"/>
    <lineage>
        <taxon>Eukaryota</taxon>
        <taxon>Fungi</taxon>
        <taxon>Dikarya</taxon>
        <taxon>Ascomycota</taxon>
        <taxon>Pezizomycotina</taxon>
        <taxon>Dothideomycetes</taxon>
        <taxon>Dothideomycetidae</taxon>
        <taxon>Mycosphaerellales</taxon>
        <taxon>Teratosphaeriaceae</taxon>
        <taxon>Friedmanniomyces</taxon>
    </lineage>
</organism>
<feature type="region of interest" description="Disordered" evidence="1">
    <location>
        <begin position="119"/>
        <end position="141"/>
    </location>
</feature>
<feature type="transmembrane region" description="Helical" evidence="2">
    <location>
        <begin position="779"/>
        <end position="796"/>
    </location>
</feature>
<sequence length="880" mass="98775">MTGLNDIAHTYACYLLPQPDVFTLPSWDAGRGYNPVSVYARMNFSVDAMFVEVGAPIAANYFPIPSLPTNDTIQLVPINSNDLELGAADSNDAFTGVANIVVPAHVLELFVGRHAWDPDPERQRQVSKNRTDSRRSFDAASIARDQHAAVERIHARASSIAIGALARSRDVGDDSRANPFTVAGPRELLRKTSLPTLREQASSATLGSSSTQGSSVAARSSWHTSKSRKTHGKRPDSDIYNALMTFPGELSGDSILFQKLSSYDLNRANKNRIFDEKSPFDCSNYIIGDSPFEDPAYVVPNEKTESIYGTGIGPLKSRMSIGLERRGTVLSRIRRNSVLHATTEAITNVTDTAVAGLADAARRTSLANLYEQDKTKGQTFQRKEWAQTVFEYTIYLILILFIYFVLVGVPLWKGAVWWLYWVVGNVSTEYDEGEVCRSRNMVDHDWLGSLYAYAPLFMLFEKEPPMPRDLNAIDATKTPGVHNTALLIPCYKSTKIIGPTLVAALKIFPPDHIYVIANGNSPTPLDDTEEVCGPYGVNHIWCPVGGKIVAQFVGFYAAKHFENVLLIDDDCALPANFPIVSDRMKGKIQCVGYTIKSVGPNSSRGTFCQQAQDLEYKISGLQRQLAGVIGSATFPHGAISLWNTRFLIQTFHTHPGFSVSEDWFFGHVARELGCRIIMCSAIFVETETPTDVFFAARGGSRGGFGEMTVFKQRFYRWNFFFVNGMYYNLKYIVASWKLGFWEIGAKLFIWQEVYETLLYLLAPFMLLISLIVRPAFCGYLTVGTFMLYYVNVTIFNEIHLRLRNERIAWMTLYVYYAPYKIALTCINIVSCYWALYKYARYFAKKHPKVIEDEKAVEVVFRLEEDNQHHSRHGRRPTAAG</sequence>
<feature type="transmembrane region" description="Helical" evidence="2">
    <location>
        <begin position="756"/>
        <end position="772"/>
    </location>
</feature>
<dbReference type="STRING" id="329885.A0A4U0TNR1"/>
<feature type="transmembrane region" description="Helical" evidence="2">
    <location>
        <begin position="717"/>
        <end position="736"/>
    </location>
</feature>
<evidence type="ECO:0000256" key="1">
    <source>
        <dbReference type="SAM" id="MobiDB-lite"/>
    </source>
</evidence>
<reference evidence="3 4" key="1">
    <citation type="submission" date="2017-03" db="EMBL/GenBank/DDBJ databases">
        <title>Genomes of endolithic fungi from Antarctica.</title>
        <authorList>
            <person name="Coleine C."/>
            <person name="Masonjones S."/>
            <person name="Stajich J.E."/>
        </authorList>
    </citation>
    <scope>NUCLEOTIDE SEQUENCE [LARGE SCALE GENOMIC DNA]</scope>
    <source>
        <strain evidence="3 4">CCFEE 5311</strain>
    </source>
</reference>
<evidence type="ECO:0000313" key="3">
    <source>
        <dbReference type="EMBL" id="TKA23648.1"/>
    </source>
</evidence>
<feature type="transmembrane region" description="Helical" evidence="2">
    <location>
        <begin position="392"/>
        <end position="412"/>
    </location>
</feature>
<dbReference type="Pfam" id="PF13641">
    <property type="entry name" value="Glyco_tranf_2_3"/>
    <property type="match status" value="1"/>
</dbReference>
<keyword evidence="2" id="KW-0472">Membrane</keyword>
<protein>
    <submittedName>
        <fullName evidence="3">Uncharacterized protein</fullName>
    </submittedName>
</protein>
<dbReference type="Proteomes" id="UP000310066">
    <property type="component" value="Unassembled WGS sequence"/>
</dbReference>